<reference evidence="2" key="1">
    <citation type="submission" date="2024-02" db="EMBL/GenBank/DDBJ databases">
        <title>Genome sequences of strain Gemmobacter sp. JM10B15.</title>
        <authorList>
            <person name="Zhang M."/>
        </authorList>
    </citation>
    <scope>NUCLEOTIDE SEQUENCE</scope>
    <source>
        <strain evidence="2">JM10B15</strain>
    </source>
</reference>
<keyword evidence="1" id="KW-0812">Transmembrane</keyword>
<dbReference type="EMBL" id="JBALHR010000002">
    <property type="protein sequence ID" value="MEH7827523.1"/>
    <property type="molecule type" value="Genomic_DNA"/>
</dbReference>
<sequence length="62" mass="6687">MRFIDPDHSFFARAPVRCITALAPLAWAVVELLTGSPGWAILFAAVGVYAFWALIIVGPSGR</sequence>
<feature type="transmembrane region" description="Helical" evidence="1">
    <location>
        <begin position="12"/>
        <end position="30"/>
    </location>
</feature>
<evidence type="ECO:0000313" key="3">
    <source>
        <dbReference type="Proteomes" id="UP001431963"/>
    </source>
</evidence>
<organism evidence="2 3">
    <name type="scientific">Gemmobacter denitrificans</name>
    <dbReference type="NCBI Taxonomy" id="3123040"/>
    <lineage>
        <taxon>Bacteria</taxon>
        <taxon>Pseudomonadati</taxon>
        <taxon>Pseudomonadota</taxon>
        <taxon>Alphaproteobacteria</taxon>
        <taxon>Rhodobacterales</taxon>
        <taxon>Paracoccaceae</taxon>
        <taxon>Gemmobacter</taxon>
    </lineage>
</organism>
<name>A0ABU8BS52_9RHOB</name>
<comment type="caution">
    <text evidence="2">The sequence shown here is derived from an EMBL/GenBank/DDBJ whole genome shotgun (WGS) entry which is preliminary data.</text>
</comment>
<keyword evidence="3" id="KW-1185">Reference proteome</keyword>
<feature type="transmembrane region" description="Helical" evidence="1">
    <location>
        <begin position="36"/>
        <end position="57"/>
    </location>
</feature>
<dbReference type="RefSeq" id="WP_335420521.1">
    <property type="nucleotide sequence ID" value="NZ_JBALHR010000002.1"/>
</dbReference>
<accession>A0ABU8BS52</accession>
<protein>
    <recommendedName>
        <fullName evidence="4">DUF3329 domain-containing protein</fullName>
    </recommendedName>
</protein>
<dbReference type="Proteomes" id="UP001431963">
    <property type="component" value="Unassembled WGS sequence"/>
</dbReference>
<evidence type="ECO:0000313" key="2">
    <source>
        <dbReference type="EMBL" id="MEH7827523.1"/>
    </source>
</evidence>
<evidence type="ECO:0000256" key="1">
    <source>
        <dbReference type="SAM" id="Phobius"/>
    </source>
</evidence>
<evidence type="ECO:0008006" key="4">
    <source>
        <dbReference type="Google" id="ProtNLM"/>
    </source>
</evidence>
<proteinExistence type="predicted"/>
<keyword evidence="1" id="KW-0472">Membrane</keyword>
<gene>
    <name evidence="2" type="ORF">V6590_05125</name>
</gene>
<keyword evidence="1" id="KW-1133">Transmembrane helix</keyword>